<dbReference type="EC" id="6.3.2.17" evidence="3"/>
<dbReference type="Gene3D" id="3.90.190.20">
    <property type="entry name" value="Mur ligase, C-terminal domain"/>
    <property type="match status" value="1"/>
</dbReference>
<evidence type="ECO:0000259" key="13">
    <source>
        <dbReference type="Pfam" id="PF08245"/>
    </source>
</evidence>
<evidence type="ECO:0000256" key="2">
    <source>
        <dbReference type="ARBA" id="ARBA00008276"/>
    </source>
</evidence>
<dbReference type="InterPro" id="IPR036565">
    <property type="entry name" value="Mur-like_cat_sf"/>
</dbReference>
<evidence type="ECO:0000256" key="4">
    <source>
        <dbReference type="ARBA" id="ARBA00022598"/>
    </source>
</evidence>
<evidence type="ECO:0000259" key="12">
    <source>
        <dbReference type="Pfam" id="PF02875"/>
    </source>
</evidence>
<dbReference type="GO" id="GO:0005524">
    <property type="term" value="F:ATP binding"/>
    <property type="evidence" value="ECO:0007669"/>
    <property type="project" value="UniProtKB-KW"/>
</dbReference>
<organism evidence="14 15">
    <name type="scientific">Candidatus Eisenbergiella stercorigallinarum</name>
    <dbReference type="NCBI Taxonomy" id="2838557"/>
    <lineage>
        <taxon>Bacteria</taxon>
        <taxon>Bacillati</taxon>
        <taxon>Bacillota</taxon>
        <taxon>Clostridia</taxon>
        <taxon>Lachnospirales</taxon>
        <taxon>Lachnospiraceae</taxon>
        <taxon>Eisenbergiella</taxon>
    </lineage>
</organism>
<dbReference type="FunFam" id="3.40.1190.10:FF:000011">
    <property type="entry name" value="Folylpolyglutamate synthase/dihydrofolate synthase"/>
    <property type="match status" value="1"/>
</dbReference>
<keyword evidence="6 11" id="KW-0547">Nucleotide-binding</keyword>
<evidence type="ECO:0000256" key="11">
    <source>
        <dbReference type="PIRNR" id="PIRNR001563"/>
    </source>
</evidence>
<protein>
    <recommendedName>
        <fullName evidence="3">tetrahydrofolate synthase</fullName>
        <ecNumber evidence="3">6.3.2.17</ecNumber>
    </recommendedName>
    <alternativeName>
        <fullName evidence="9">Tetrahydrofolylpolyglutamate synthase</fullName>
    </alternativeName>
</protein>
<proteinExistence type="inferred from homology"/>
<dbReference type="GO" id="GO:0008841">
    <property type="term" value="F:dihydrofolate synthase activity"/>
    <property type="evidence" value="ECO:0007669"/>
    <property type="project" value="TreeGrafter"/>
</dbReference>
<dbReference type="AlphaFoldDB" id="A0A9D2QYL7"/>
<evidence type="ECO:0000256" key="1">
    <source>
        <dbReference type="ARBA" id="ARBA00001946"/>
    </source>
</evidence>
<comment type="catalytic activity">
    <reaction evidence="10">
        <text>(6S)-5,6,7,8-tetrahydrofolyl-(gamma-L-Glu)(n) + L-glutamate + ATP = (6S)-5,6,7,8-tetrahydrofolyl-(gamma-L-Glu)(n+1) + ADP + phosphate + H(+)</text>
        <dbReference type="Rhea" id="RHEA:10580"/>
        <dbReference type="Rhea" id="RHEA-COMP:14738"/>
        <dbReference type="Rhea" id="RHEA-COMP:14740"/>
        <dbReference type="ChEBI" id="CHEBI:15378"/>
        <dbReference type="ChEBI" id="CHEBI:29985"/>
        <dbReference type="ChEBI" id="CHEBI:30616"/>
        <dbReference type="ChEBI" id="CHEBI:43474"/>
        <dbReference type="ChEBI" id="CHEBI:141005"/>
        <dbReference type="ChEBI" id="CHEBI:456216"/>
        <dbReference type="EC" id="6.3.2.17"/>
    </reaction>
</comment>
<dbReference type="PROSITE" id="PS01011">
    <property type="entry name" value="FOLYLPOLYGLU_SYNT_1"/>
    <property type="match status" value="1"/>
</dbReference>
<keyword evidence="4 11" id="KW-0436">Ligase</keyword>
<dbReference type="Pfam" id="PF02875">
    <property type="entry name" value="Mur_ligase_C"/>
    <property type="match status" value="1"/>
</dbReference>
<keyword evidence="7 11" id="KW-0067">ATP-binding</keyword>
<dbReference type="PROSITE" id="PS01012">
    <property type="entry name" value="FOLYLPOLYGLU_SYNT_2"/>
    <property type="match status" value="1"/>
</dbReference>
<dbReference type="PANTHER" id="PTHR11136">
    <property type="entry name" value="FOLYLPOLYGLUTAMATE SYNTHASE-RELATED"/>
    <property type="match status" value="1"/>
</dbReference>
<dbReference type="EMBL" id="DWUW01000259">
    <property type="protein sequence ID" value="HJD32100.1"/>
    <property type="molecule type" value="Genomic_DNA"/>
</dbReference>
<dbReference type="GO" id="GO:0005829">
    <property type="term" value="C:cytosol"/>
    <property type="evidence" value="ECO:0007669"/>
    <property type="project" value="TreeGrafter"/>
</dbReference>
<keyword evidence="8" id="KW-0460">Magnesium</keyword>
<reference evidence="14" key="2">
    <citation type="submission" date="2021-04" db="EMBL/GenBank/DDBJ databases">
        <authorList>
            <person name="Gilroy R."/>
        </authorList>
    </citation>
    <scope>NUCLEOTIDE SEQUENCE</scope>
    <source>
        <strain evidence="14">ChiHjej8B7-25341</strain>
    </source>
</reference>
<dbReference type="InterPro" id="IPR036615">
    <property type="entry name" value="Mur_ligase_C_dom_sf"/>
</dbReference>
<evidence type="ECO:0000313" key="14">
    <source>
        <dbReference type="EMBL" id="HJD32100.1"/>
    </source>
</evidence>
<name>A0A9D2QYL7_9FIRM</name>
<evidence type="ECO:0000256" key="3">
    <source>
        <dbReference type="ARBA" id="ARBA00013025"/>
    </source>
</evidence>
<sequence>MRFSYEEAVDYILDVPRFTKKNAPEDTAAFYDYLGRPGEDAMLVHVAGTNGKGSVCSYISSVLERSGFSTGLFTSPHLVDIRERFRLNGEMISREEFASCMNRVMEELDAFHAQRGEGRYHPTFFELLFFMGMLWFSGRHAEAIVLETGMGGRLDATNVVKRPSVCVITSIGMDHMEYLGETKEKIAAEKAGIIKPGVPVVFWDADPAVSRVIVEKAREKGAGTVAVSEQDVGFFQFKNKKIDFSMRSEYYEYIKVCLHTPAVYQRENAALAVRALEVLNSGLRKKDGEKIPVRPACPEPAMEKRITRESIEEGLLAARWSGRMEEVLPGVVIDGAHNEDGVRAFLESVSRDGCTGRRLLLFSAVSDKRSGKMAEQILRSGLFSRIAAAPMASGRSLTRTKLEEIWEGKAELYDSPEEGFRALTEDRAPGDMVYAAGSLYLAGELLACRKDD</sequence>
<keyword evidence="5" id="KW-0479">Metal-binding</keyword>
<evidence type="ECO:0000256" key="6">
    <source>
        <dbReference type="ARBA" id="ARBA00022741"/>
    </source>
</evidence>
<dbReference type="PIRSF" id="PIRSF001563">
    <property type="entry name" value="Folylpolyglu_synth"/>
    <property type="match status" value="1"/>
</dbReference>
<comment type="cofactor">
    <cofactor evidence="1">
        <name>Mg(2+)</name>
        <dbReference type="ChEBI" id="CHEBI:18420"/>
    </cofactor>
</comment>
<dbReference type="Pfam" id="PF08245">
    <property type="entry name" value="Mur_ligase_M"/>
    <property type="match status" value="1"/>
</dbReference>
<gene>
    <name evidence="14" type="ORF">H9912_09185</name>
</gene>
<dbReference type="InterPro" id="IPR001645">
    <property type="entry name" value="Folylpolyglutamate_synth"/>
</dbReference>
<evidence type="ECO:0000256" key="7">
    <source>
        <dbReference type="ARBA" id="ARBA00022840"/>
    </source>
</evidence>
<comment type="similarity">
    <text evidence="2 11">Belongs to the folylpolyglutamate synthase family.</text>
</comment>
<evidence type="ECO:0000256" key="5">
    <source>
        <dbReference type="ARBA" id="ARBA00022723"/>
    </source>
</evidence>
<dbReference type="Proteomes" id="UP000823851">
    <property type="component" value="Unassembled WGS sequence"/>
</dbReference>
<dbReference type="SUPFAM" id="SSF53244">
    <property type="entry name" value="MurD-like peptide ligases, peptide-binding domain"/>
    <property type="match status" value="1"/>
</dbReference>
<evidence type="ECO:0000256" key="8">
    <source>
        <dbReference type="ARBA" id="ARBA00022842"/>
    </source>
</evidence>
<evidence type="ECO:0000256" key="9">
    <source>
        <dbReference type="ARBA" id="ARBA00030592"/>
    </source>
</evidence>
<feature type="domain" description="Mur ligase C-terminal" evidence="12">
    <location>
        <begin position="322"/>
        <end position="438"/>
    </location>
</feature>
<evidence type="ECO:0000313" key="15">
    <source>
        <dbReference type="Proteomes" id="UP000823851"/>
    </source>
</evidence>
<feature type="domain" description="Mur ligase central" evidence="13">
    <location>
        <begin position="139"/>
        <end position="274"/>
    </location>
</feature>
<dbReference type="Gene3D" id="3.40.1190.10">
    <property type="entry name" value="Mur-like, catalytic domain"/>
    <property type="match status" value="1"/>
</dbReference>
<evidence type="ECO:0000256" key="10">
    <source>
        <dbReference type="ARBA" id="ARBA00047493"/>
    </source>
</evidence>
<dbReference type="InterPro" id="IPR013221">
    <property type="entry name" value="Mur_ligase_cen"/>
</dbReference>
<dbReference type="PANTHER" id="PTHR11136:SF0">
    <property type="entry name" value="DIHYDROFOLATE SYNTHETASE-RELATED"/>
    <property type="match status" value="1"/>
</dbReference>
<dbReference type="GO" id="GO:0004326">
    <property type="term" value="F:tetrahydrofolylpolyglutamate synthase activity"/>
    <property type="evidence" value="ECO:0007669"/>
    <property type="project" value="UniProtKB-EC"/>
</dbReference>
<dbReference type="NCBIfam" id="TIGR01499">
    <property type="entry name" value="folC"/>
    <property type="match status" value="1"/>
</dbReference>
<accession>A0A9D2QYL7</accession>
<dbReference type="GO" id="GO:0046872">
    <property type="term" value="F:metal ion binding"/>
    <property type="evidence" value="ECO:0007669"/>
    <property type="project" value="UniProtKB-KW"/>
</dbReference>
<comment type="caution">
    <text evidence="14">The sequence shown here is derived from an EMBL/GenBank/DDBJ whole genome shotgun (WGS) entry which is preliminary data.</text>
</comment>
<dbReference type="SUPFAM" id="SSF53623">
    <property type="entry name" value="MurD-like peptide ligases, catalytic domain"/>
    <property type="match status" value="1"/>
</dbReference>
<dbReference type="InterPro" id="IPR004101">
    <property type="entry name" value="Mur_ligase_C"/>
</dbReference>
<dbReference type="InterPro" id="IPR018109">
    <property type="entry name" value="Folylpolyglutamate_synth_CS"/>
</dbReference>
<reference evidence="14" key="1">
    <citation type="journal article" date="2021" name="PeerJ">
        <title>Extensive microbial diversity within the chicken gut microbiome revealed by metagenomics and culture.</title>
        <authorList>
            <person name="Gilroy R."/>
            <person name="Ravi A."/>
            <person name="Getino M."/>
            <person name="Pursley I."/>
            <person name="Horton D.L."/>
            <person name="Alikhan N.F."/>
            <person name="Baker D."/>
            <person name="Gharbi K."/>
            <person name="Hall N."/>
            <person name="Watson M."/>
            <person name="Adriaenssens E.M."/>
            <person name="Foster-Nyarko E."/>
            <person name="Jarju S."/>
            <person name="Secka A."/>
            <person name="Antonio M."/>
            <person name="Oren A."/>
            <person name="Chaudhuri R.R."/>
            <person name="La Ragione R."/>
            <person name="Hildebrand F."/>
            <person name="Pallen M.J."/>
        </authorList>
    </citation>
    <scope>NUCLEOTIDE SEQUENCE</scope>
    <source>
        <strain evidence="14">ChiHjej8B7-25341</strain>
    </source>
</reference>